<dbReference type="AlphaFoldDB" id="A0A2P2NZQ5"/>
<protein>
    <submittedName>
        <fullName evidence="1">Uncharacterized protein</fullName>
    </submittedName>
</protein>
<name>A0A2P2NZQ5_RHIMU</name>
<sequence length="53" mass="6157">MLIICFQPFLMWIDHISSPIVCSMHLMKSGCGNALLTCHYLIHFLFKGIEIWC</sequence>
<dbReference type="EMBL" id="GGEC01067367">
    <property type="protein sequence ID" value="MBX47851.1"/>
    <property type="molecule type" value="Transcribed_RNA"/>
</dbReference>
<reference evidence="1" key="1">
    <citation type="submission" date="2018-02" db="EMBL/GenBank/DDBJ databases">
        <title>Rhizophora mucronata_Transcriptome.</title>
        <authorList>
            <person name="Meera S.P."/>
            <person name="Sreeshan A."/>
            <person name="Augustine A."/>
        </authorList>
    </citation>
    <scope>NUCLEOTIDE SEQUENCE</scope>
    <source>
        <tissue evidence="1">Leaf</tissue>
    </source>
</reference>
<organism evidence="1">
    <name type="scientific">Rhizophora mucronata</name>
    <name type="common">Asiatic mangrove</name>
    <dbReference type="NCBI Taxonomy" id="61149"/>
    <lineage>
        <taxon>Eukaryota</taxon>
        <taxon>Viridiplantae</taxon>
        <taxon>Streptophyta</taxon>
        <taxon>Embryophyta</taxon>
        <taxon>Tracheophyta</taxon>
        <taxon>Spermatophyta</taxon>
        <taxon>Magnoliopsida</taxon>
        <taxon>eudicotyledons</taxon>
        <taxon>Gunneridae</taxon>
        <taxon>Pentapetalae</taxon>
        <taxon>rosids</taxon>
        <taxon>fabids</taxon>
        <taxon>Malpighiales</taxon>
        <taxon>Rhizophoraceae</taxon>
        <taxon>Rhizophora</taxon>
    </lineage>
</organism>
<evidence type="ECO:0000313" key="1">
    <source>
        <dbReference type="EMBL" id="MBX47851.1"/>
    </source>
</evidence>
<proteinExistence type="predicted"/>
<accession>A0A2P2NZQ5</accession>